<gene>
    <name evidence="1" type="primary">OSJNBa0008D05.10</name>
</gene>
<accession>Q5JCW2</accession>
<dbReference type="AlphaFoldDB" id="Q5JCW2"/>
<organism evidence="1 2">
    <name type="scientific">Oryza sativa subsp. japonica</name>
    <name type="common">Rice</name>
    <dbReference type="NCBI Taxonomy" id="39947"/>
    <lineage>
        <taxon>Eukaryota</taxon>
        <taxon>Viridiplantae</taxon>
        <taxon>Streptophyta</taxon>
        <taxon>Embryophyta</taxon>
        <taxon>Tracheophyta</taxon>
        <taxon>Spermatophyta</taxon>
        <taxon>Magnoliopsida</taxon>
        <taxon>Liliopsida</taxon>
        <taxon>Poales</taxon>
        <taxon>Poaceae</taxon>
        <taxon>BOP clade</taxon>
        <taxon>Oryzoideae</taxon>
        <taxon>Oryzeae</taxon>
        <taxon>Oryzinae</taxon>
        <taxon>Oryza</taxon>
        <taxon>Oryza sativa</taxon>
    </lineage>
</organism>
<protein>
    <submittedName>
        <fullName evidence="1">Uncharacterized protein</fullName>
    </submittedName>
</protein>
<reference evidence="2" key="1">
    <citation type="journal article" date="2005" name="Nature">
        <title>The map-based sequence of the rice genome.</title>
        <authorList>
            <consortium name="International rice genome sequencing project (IRGSP)"/>
            <person name="Matsumoto T."/>
            <person name="Wu J."/>
            <person name="Kanamori H."/>
            <person name="Katayose Y."/>
            <person name="Fujisawa M."/>
            <person name="Namiki N."/>
            <person name="Mizuno H."/>
            <person name="Yamamoto K."/>
            <person name="Antonio B.A."/>
            <person name="Baba T."/>
            <person name="Sakata K."/>
            <person name="Nagamura Y."/>
            <person name="Aoki H."/>
            <person name="Arikawa K."/>
            <person name="Arita K."/>
            <person name="Bito T."/>
            <person name="Chiden Y."/>
            <person name="Fujitsuka N."/>
            <person name="Fukunaka R."/>
            <person name="Hamada M."/>
            <person name="Harada C."/>
            <person name="Hayashi A."/>
            <person name="Hijishita S."/>
            <person name="Honda M."/>
            <person name="Hosokawa S."/>
            <person name="Ichikawa Y."/>
            <person name="Idonuma A."/>
            <person name="Iijima M."/>
            <person name="Ikeda M."/>
            <person name="Ikeno M."/>
            <person name="Ito K."/>
            <person name="Ito S."/>
            <person name="Ito T."/>
            <person name="Ito Y."/>
            <person name="Ito Y."/>
            <person name="Iwabuchi A."/>
            <person name="Kamiya K."/>
            <person name="Karasawa W."/>
            <person name="Kurita K."/>
            <person name="Katagiri S."/>
            <person name="Kikuta A."/>
            <person name="Kobayashi H."/>
            <person name="Kobayashi N."/>
            <person name="Machita K."/>
            <person name="Maehara T."/>
            <person name="Masukawa M."/>
            <person name="Mizubayashi T."/>
            <person name="Mukai Y."/>
            <person name="Nagasaki H."/>
            <person name="Nagata Y."/>
            <person name="Naito S."/>
            <person name="Nakashima M."/>
            <person name="Nakama Y."/>
            <person name="Nakamichi Y."/>
            <person name="Nakamura M."/>
            <person name="Meguro A."/>
            <person name="Negishi M."/>
            <person name="Ohta I."/>
            <person name="Ohta T."/>
            <person name="Okamoto M."/>
            <person name="Ono N."/>
            <person name="Saji S."/>
            <person name="Sakaguchi M."/>
            <person name="Sakai K."/>
            <person name="Shibata M."/>
            <person name="Shimokawa T."/>
            <person name="Song J."/>
            <person name="Takazaki Y."/>
            <person name="Terasawa K."/>
            <person name="Tsugane M."/>
            <person name="Tsuji K."/>
            <person name="Ueda S."/>
            <person name="Waki K."/>
            <person name="Yamagata H."/>
            <person name="Yamamoto M."/>
            <person name="Yamamoto S."/>
            <person name="Yamane H."/>
            <person name="Yoshiki S."/>
            <person name="Yoshihara R."/>
            <person name="Yukawa K."/>
            <person name="Zhong H."/>
            <person name="Yano M."/>
            <person name="Yuan Q."/>
            <person name="Ouyang S."/>
            <person name="Liu J."/>
            <person name="Jones K.M."/>
            <person name="Gansberger K."/>
            <person name="Moffat K."/>
            <person name="Hill J."/>
            <person name="Bera J."/>
            <person name="Fadrosh D."/>
            <person name="Jin S."/>
            <person name="Johri S."/>
            <person name="Kim M."/>
            <person name="Overton L."/>
            <person name="Reardon M."/>
            <person name="Tsitrin T."/>
            <person name="Vuong H."/>
            <person name="Weaver B."/>
            <person name="Ciecko A."/>
            <person name="Tallon L."/>
            <person name="Jackson J."/>
            <person name="Pai G."/>
            <person name="Aken S.V."/>
            <person name="Utterback T."/>
            <person name="Reidmuller S."/>
            <person name="Feldblyum T."/>
            <person name="Hsiao J."/>
            <person name="Zismann V."/>
            <person name="Iobst S."/>
            <person name="de Vazeille A.R."/>
            <person name="Buell C.R."/>
            <person name="Ying K."/>
            <person name="Li Y."/>
            <person name="Lu T."/>
            <person name="Huang Y."/>
            <person name="Zhao Q."/>
            <person name="Feng Q."/>
            <person name="Zhang L."/>
            <person name="Zhu J."/>
            <person name="Weng Q."/>
            <person name="Mu J."/>
            <person name="Lu Y."/>
            <person name="Fan D."/>
            <person name="Liu Y."/>
            <person name="Guan J."/>
            <person name="Zhang Y."/>
            <person name="Yu S."/>
            <person name="Liu X."/>
            <person name="Zhang Y."/>
            <person name="Hong G."/>
            <person name="Han B."/>
            <person name="Choisne N."/>
            <person name="Demange N."/>
            <person name="Orjeda G."/>
            <person name="Samain S."/>
            <person name="Cattolico L."/>
            <person name="Pelletier E."/>
            <person name="Couloux A."/>
            <person name="Segurens B."/>
            <person name="Wincker P."/>
            <person name="D'Hont A."/>
            <person name="Scarpelli C."/>
            <person name="Weissenbach J."/>
            <person name="Salanoubat M."/>
            <person name="Quetier F."/>
            <person name="Yu Y."/>
            <person name="Kim H.R."/>
            <person name="Rambo T."/>
            <person name="Currie J."/>
            <person name="Collura K."/>
            <person name="Luo M."/>
            <person name="Yang T."/>
            <person name="Ammiraju J.S.S."/>
            <person name="Engler F."/>
            <person name="Soderlund C."/>
            <person name="Wing R.A."/>
            <person name="Palmer L.E."/>
            <person name="de la Bastide M."/>
            <person name="Spiegel L."/>
            <person name="Nascimento L."/>
            <person name="Zutavern T."/>
            <person name="O'Shaughnessy A."/>
            <person name="Dike S."/>
            <person name="Dedhia N."/>
            <person name="Preston R."/>
            <person name="Balija V."/>
            <person name="McCombie W.R."/>
            <person name="Chow T."/>
            <person name="Chen H."/>
            <person name="Chung M."/>
            <person name="Chen C."/>
            <person name="Shaw J."/>
            <person name="Wu H."/>
            <person name="Hsiao K."/>
            <person name="Chao Y."/>
            <person name="Chu M."/>
            <person name="Cheng C."/>
            <person name="Hour A."/>
            <person name="Lee P."/>
            <person name="Lin S."/>
            <person name="Lin Y."/>
            <person name="Liou J."/>
            <person name="Liu S."/>
            <person name="Hsing Y."/>
            <person name="Raghuvanshi S."/>
            <person name="Mohanty A."/>
            <person name="Bharti A.K."/>
            <person name="Gaur A."/>
            <person name="Gupta V."/>
            <person name="Kumar D."/>
            <person name="Ravi V."/>
            <person name="Vij S."/>
            <person name="Kapur A."/>
            <person name="Khurana P."/>
            <person name="Khurana P."/>
            <person name="Khurana J.P."/>
            <person name="Tyagi A.K."/>
            <person name="Gaikwad K."/>
            <person name="Singh A."/>
            <person name="Dalal V."/>
            <person name="Srivastava S."/>
            <person name="Dixit A."/>
            <person name="Pal A.K."/>
            <person name="Ghazi I.A."/>
            <person name="Yadav M."/>
            <person name="Pandit A."/>
            <person name="Bhargava A."/>
            <person name="Sureshbabu K."/>
            <person name="Batra K."/>
            <person name="Sharma T.R."/>
            <person name="Mohapatra T."/>
            <person name="Singh N.K."/>
            <person name="Messing J."/>
            <person name="Nelson A.B."/>
            <person name="Fuks G."/>
            <person name="Kavchok S."/>
            <person name="Keizer G."/>
            <person name="Linton E."/>
            <person name="Llaca V."/>
            <person name="Song R."/>
            <person name="Tanyolac B."/>
            <person name="Young S."/>
            <person name="Ho-Il K."/>
            <person name="Hahn J.H."/>
            <person name="Sangsakoo G."/>
            <person name="Vanavichit A."/>
            <person name="de Mattos Luiz.A.T."/>
            <person name="Zimmer P.D."/>
            <person name="Malone G."/>
            <person name="Dellagostin O."/>
            <person name="de Oliveira A.C."/>
            <person name="Bevan M."/>
            <person name="Bancroft I."/>
            <person name="Minx P."/>
            <person name="Cordum H."/>
            <person name="Wilson R."/>
            <person name="Cheng Z."/>
            <person name="Jin W."/>
            <person name="Jiang J."/>
            <person name="Leong S.A."/>
            <person name="Iwama H."/>
            <person name="Gojobori T."/>
            <person name="Itoh T."/>
            <person name="Niimura Y."/>
            <person name="Fujii Y."/>
            <person name="Habara T."/>
            <person name="Sakai H."/>
            <person name="Sato Y."/>
            <person name="Wilson G."/>
            <person name="Kumar K."/>
            <person name="McCouch S."/>
            <person name="Juretic N."/>
            <person name="Hoen D."/>
            <person name="Wright S."/>
            <person name="Bruskiewich R."/>
            <person name="Bureau T."/>
            <person name="Miyao A."/>
            <person name="Hirochika H."/>
            <person name="Nishikawa T."/>
            <person name="Kadowaki K."/>
            <person name="Sugiura M."/>
            <person name="Burr B."/>
            <person name="Sasaki T."/>
        </authorList>
    </citation>
    <scope>NUCLEOTIDE SEQUENCE [LARGE SCALE GENOMIC DNA]</scope>
    <source>
        <strain evidence="2">cv. Nipponbare</strain>
    </source>
</reference>
<name>Q5JCW2_ORYSJ</name>
<dbReference type="Proteomes" id="UP000000763">
    <property type="component" value="Chromosome 1"/>
</dbReference>
<evidence type="ECO:0000313" key="2">
    <source>
        <dbReference type="Proteomes" id="UP000000763"/>
    </source>
</evidence>
<dbReference type="EMBL" id="AP007204">
    <property type="protein sequence ID" value="BAD88389.1"/>
    <property type="molecule type" value="Genomic_DNA"/>
</dbReference>
<sequence length="50" mass="5449">MFLHQQLGEKAGHGGLVDAVDALRLAGEVKRQHSRTVAAEHVSWTNLRGT</sequence>
<evidence type="ECO:0000313" key="1">
    <source>
        <dbReference type="EMBL" id="BAD88389.1"/>
    </source>
</evidence>
<reference evidence="2" key="2">
    <citation type="journal article" date="2008" name="Nucleic Acids Res.">
        <title>The rice annotation project database (RAP-DB): 2008 update.</title>
        <authorList>
            <consortium name="The rice annotation project (RAP)"/>
        </authorList>
    </citation>
    <scope>GENOME REANNOTATION</scope>
    <source>
        <strain evidence="2">cv. Nipponbare</strain>
    </source>
</reference>
<proteinExistence type="predicted"/>